<dbReference type="Proteomes" id="UP000256862">
    <property type="component" value="Plasmid CO2235_mp"/>
</dbReference>
<comment type="caution">
    <text evidence="2">The sequence shown here is derived from an EMBL/GenBank/DDBJ whole genome shotgun (WGS) entry which is preliminary data.</text>
</comment>
<gene>
    <name evidence="2" type="ORF">CO2235_MP10417</name>
</gene>
<name>A0A375GFV9_9BURK</name>
<protein>
    <submittedName>
        <fullName evidence="2">Uncharacterized protein</fullName>
    </submittedName>
</protein>
<reference evidence="2" key="1">
    <citation type="submission" date="2018-01" db="EMBL/GenBank/DDBJ databases">
        <authorList>
            <person name="Clerissi C."/>
        </authorList>
    </citation>
    <scope>NUCLEOTIDE SEQUENCE</scope>
    <source>
        <strain evidence="2">Cupriavidus oxalaticus LMG 2235</strain>
    </source>
</reference>
<accession>A0A375GFV9</accession>
<evidence type="ECO:0000256" key="1">
    <source>
        <dbReference type="SAM" id="MobiDB-lite"/>
    </source>
</evidence>
<feature type="region of interest" description="Disordered" evidence="1">
    <location>
        <begin position="1"/>
        <end position="73"/>
    </location>
</feature>
<sequence>MGKHSAGHRGAPTTGGACSKSLTGRRPLQIPLKSPTAPPLTPQVPPISQTTPKSPAFSREWETPHASIIRPDE</sequence>
<evidence type="ECO:0000313" key="2">
    <source>
        <dbReference type="EMBL" id="SPC18270.1"/>
    </source>
</evidence>
<organism evidence="2">
    <name type="scientific">Cupriavidus oxalaticus</name>
    <dbReference type="NCBI Taxonomy" id="96344"/>
    <lineage>
        <taxon>Bacteria</taxon>
        <taxon>Pseudomonadati</taxon>
        <taxon>Pseudomonadota</taxon>
        <taxon>Betaproteobacteria</taxon>
        <taxon>Burkholderiales</taxon>
        <taxon>Burkholderiaceae</taxon>
        <taxon>Cupriavidus</taxon>
    </lineage>
</organism>
<dbReference type="AlphaFoldDB" id="A0A375GFV9"/>
<feature type="compositionally biased region" description="Pro residues" evidence="1">
    <location>
        <begin position="36"/>
        <end position="45"/>
    </location>
</feature>
<dbReference type="EMBL" id="OGUS01000132">
    <property type="protein sequence ID" value="SPC18270.1"/>
    <property type="molecule type" value="Genomic_DNA"/>
</dbReference>
<proteinExistence type="predicted"/>